<dbReference type="Gene3D" id="2.60.40.10">
    <property type="entry name" value="Immunoglobulins"/>
    <property type="match status" value="1"/>
</dbReference>
<evidence type="ECO:0000313" key="4">
    <source>
        <dbReference type="EMBL" id="KXZ45943.1"/>
    </source>
</evidence>
<gene>
    <name evidence="4" type="ORF">GPECTOR_49g527</name>
</gene>
<feature type="coiled-coil region" evidence="1">
    <location>
        <begin position="141"/>
        <end position="175"/>
    </location>
</feature>
<dbReference type="EMBL" id="LSYV01000050">
    <property type="protein sequence ID" value="KXZ45943.1"/>
    <property type="molecule type" value="Genomic_DNA"/>
</dbReference>
<dbReference type="InterPro" id="IPR002044">
    <property type="entry name" value="CBM20"/>
</dbReference>
<feature type="compositionally biased region" description="Low complexity" evidence="2">
    <location>
        <begin position="592"/>
        <end position="611"/>
    </location>
</feature>
<dbReference type="Proteomes" id="UP000075714">
    <property type="component" value="Unassembled WGS sequence"/>
</dbReference>
<feature type="compositionally biased region" description="Basic and acidic residues" evidence="2">
    <location>
        <begin position="556"/>
        <end position="571"/>
    </location>
</feature>
<name>A0A150G832_GONPE</name>
<evidence type="ECO:0000259" key="3">
    <source>
        <dbReference type="PROSITE" id="PS51166"/>
    </source>
</evidence>
<feature type="coiled-coil region" evidence="1">
    <location>
        <begin position="218"/>
        <end position="326"/>
    </location>
</feature>
<sequence>MVAHAGAAPPATGAGAAGEVRVQVVVPKGPLPPGAQLVLVGGHPSLGAWEPARGAVLRPAGGTAYRVELSLPVDTAIAAKLVLMQDGLPIHWEGGNDRMIFLATPPAGTGAGHSGSGYLLVCEFEDTARNTALLWPPPASASAHEEELSALSGQLRGLEARSAQTEELYESMLKEMKAALDDALGREAMLHSELSGLQSRTEELQAQAAQAAAGVSESRAAEEAMRKETQRLRQVIQQYKEYLEEHDGELSRSLEREEALDAQLTGLQQVVAQQEAALRAAAERQEALAAELEAQRASAEAAQAKLEEQQKELAEAAAMQAGMRERAESMTAEISRLQELTEGYKTKLALTESEAADAAAREAEALRKVEAAGARETDLLGRVEKLQLSIAQYKSKLQDQAASLSSAAEREGALTASLAEASSETAALKQELSSLGGQYRKAVDTIASQQEQLEEAAKVVAKVDGMAVQVQTLQVELSSERSRHNEELTAVAAALEEAAAGDRSRMQAQFEMQRAVLKAEYEVKLTALKEPRPPPPSRFTLTEIVTARSRSPVRQHLAEHSARRAENHDHSSNGNGNGNGASANGNGHGEEAATAAPSPSSSPGRSSRWASMAEEMAKVRGGGGKGAAADAAAGSGSAEEGSGASQRGSSRGGTSPTPRQRTRVPANWRDAL</sequence>
<dbReference type="PANTHER" id="PTHR15048:SF0">
    <property type="entry name" value="STARCH-BINDING DOMAIN-CONTAINING PROTEIN 1"/>
    <property type="match status" value="1"/>
</dbReference>
<dbReference type="PROSITE" id="PS51166">
    <property type="entry name" value="CBM20"/>
    <property type="match status" value="1"/>
</dbReference>
<keyword evidence="5" id="KW-1185">Reference proteome</keyword>
<dbReference type="OrthoDB" id="545200at2759"/>
<accession>A0A150G832</accession>
<dbReference type="SMART" id="SM01065">
    <property type="entry name" value="CBM_2"/>
    <property type="match status" value="1"/>
</dbReference>
<dbReference type="PANTHER" id="PTHR15048">
    <property type="entry name" value="STARCH-BINDING DOMAIN-CONTAINING PROTEIN 1"/>
    <property type="match status" value="1"/>
</dbReference>
<evidence type="ECO:0000256" key="2">
    <source>
        <dbReference type="SAM" id="MobiDB-lite"/>
    </source>
</evidence>
<reference evidence="5" key="1">
    <citation type="journal article" date="2016" name="Nat. Commun.">
        <title>The Gonium pectorale genome demonstrates co-option of cell cycle regulation during the evolution of multicellularity.</title>
        <authorList>
            <person name="Hanschen E.R."/>
            <person name="Marriage T.N."/>
            <person name="Ferris P.J."/>
            <person name="Hamaji T."/>
            <person name="Toyoda A."/>
            <person name="Fujiyama A."/>
            <person name="Neme R."/>
            <person name="Noguchi H."/>
            <person name="Minakuchi Y."/>
            <person name="Suzuki M."/>
            <person name="Kawai-Toyooka H."/>
            <person name="Smith D.R."/>
            <person name="Sparks H."/>
            <person name="Anderson J."/>
            <person name="Bakaric R."/>
            <person name="Luria V."/>
            <person name="Karger A."/>
            <person name="Kirschner M.W."/>
            <person name="Durand P.M."/>
            <person name="Michod R.E."/>
            <person name="Nozaki H."/>
            <person name="Olson B.J."/>
        </authorList>
    </citation>
    <scope>NUCLEOTIDE SEQUENCE [LARGE SCALE GENOMIC DNA]</scope>
    <source>
        <strain evidence="5">NIES-2863</strain>
    </source>
</reference>
<dbReference type="GO" id="GO:0016020">
    <property type="term" value="C:membrane"/>
    <property type="evidence" value="ECO:0007669"/>
    <property type="project" value="TreeGrafter"/>
</dbReference>
<feature type="region of interest" description="Disordered" evidence="2">
    <location>
        <begin position="527"/>
        <end position="672"/>
    </location>
</feature>
<dbReference type="STRING" id="33097.A0A150G832"/>
<evidence type="ECO:0000256" key="1">
    <source>
        <dbReference type="SAM" id="Coils"/>
    </source>
</evidence>
<evidence type="ECO:0000313" key="5">
    <source>
        <dbReference type="Proteomes" id="UP000075714"/>
    </source>
</evidence>
<dbReference type="InterPro" id="IPR013784">
    <property type="entry name" value="Carb-bd-like_fold"/>
</dbReference>
<dbReference type="AlphaFoldDB" id="A0A150G832"/>
<keyword evidence="1" id="KW-0175">Coiled coil</keyword>
<comment type="caution">
    <text evidence="4">The sequence shown here is derived from an EMBL/GenBank/DDBJ whole genome shotgun (WGS) entry which is preliminary data.</text>
</comment>
<organism evidence="4 5">
    <name type="scientific">Gonium pectorale</name>
    <name type="common">Green alga</name>
    <dbReference type="NCBI Taxonomy" id="33097"/>
    <lineage>
        <taxon>Eukaryota</taxon>
        <taxon>Viridiplantae</taxon>
        <taxon>Chlorophyta</taxon>
        <taxon>core chlorophytes</taxon>
        <taxon>Chlorophyceae</taxon>
        <taxon>CS clade</taxon>
        <taxon>Chlamydomonadales</taxon>
        <taxon>Volvocaceae</taxon>
        <taxon>Gonium</taxon>
    </lineage>
</organism>
<dbReference type="SUPFAM" id="SSF49452">
    <property type="entry name" value="Starch-binding domain-like"/>
    <property type="match status" value="1"/>
</dbReference>
<dbReference type="Pfam" id="PF00686">
    <property type="entry name" value="CBM_20"/>
    <property type="match status" value="1"/>
</dbReference>
<protein>
    <recommendedName>
        <fullName evidence="3">CBM20 domain-containing protein</fullName>
    </recommendedName>
</protein>
<proteinExistence type="predicted"/>
<dbReference type="InterPro" id="IPR013783">
    <property type="entry name" value="Ig-like_fold"/>
</dbReference>
<feature type="compositionally biased region" description="Low complexity" evidence="2">
    <location>
        <begin position="627"/>
        <end position="653"/>
    </location>
</feature>
<feature type="domain" description="CBM20" evidence="3">
    <location>
        <begin position="14"/>
        <end position="117"/>
    </location>
</feature>
<dbReference type="GO" id="GO:2001070">
    <property type="term" value="F:starch binding"/>
    <property type="evidence" value="ECO:0007669"/>
    <property type="project" value="InterPro"/>
</dbReference>